<dbReference type="OrthoDB" id="1039598at2"/>
<gene>
    <name evidence="2" type="ORF">A4V03_12000</name>
</gene>
<keyword evidence="1" id="KW-0812">Transmembrane</keyword>
<dbReference type="EMBL" id="CP015401">
    <property type="protein sequence ID" value="ANU58199.1"/>
    <property type="molecule type" value="Genomic_DNA"/>
</dbReference>
<evidence type="ECO:0000313" key="2">
    <source>
        <dbReference type="EMBL" id="ANU58199.1"/>
    </source>
</evidence>
<proteinExistence type="predicted"/>
<reference evidence="3" key="1">
    <citation type="submission" date="2016-04" db="EMBL/GenBank/DDBJ databases">
        <title>Complete Genome Sequences of Twelve Strains of a Stable Defined Moderately Diverse Mouse Microbiota 2 (sDMDMm2).</title>
        <authorList>
            <person name="Uchimura Y."/>
            <person name="Wyss M."/>
            <person name="Brugiroux S."/>
            <person name="Limenitakis J.P."/>
            <person name="Stecher B."/>
            <person name="McCoy K.D."/>
            <person name="Macpherson A.J."/>
        </authorList>
    </citation>
    <scope>NUCLEOTIDE SEQUENCE [LARGE SCALE GENOMIC DNA]</scope>
    <source>
        <strain evidence="3">I48</strain>
    </source>
</reference>
<dbReference type="RefSeq" id="WP_065539099.1">
    <property type="nucleotide sequence ID" value="NZ_CAJTCC010000040.1"/>
</dbReference>
<organism evidence="2 3">
    <name type="scientific">Bacteroides caecimuris</name>
    <dbReference type="NCBI Taxonomy" id="1796613"/>
    <lineage>
        <taxon>Bacteria</taxon>
        <taxon>Pseudomonadati</taxon>
        <taxon>Bacteroidota</taxon>
        <taxon>Bacteroidia</taxon>
        <taxon>Bacteroidales</taxon>
        <taxon>Bacteroidaceae</taxon>
        <taxon>Bacteroides</taxon>
    </lineage>
</organism>
<feature type="transmembrane region" description="Helical" evidence="1">
    <location>
        <begin position="81"/>
        <end position="99"/>
    </location>
</feature>
<keyword evidence="1" id="KW-0472">Membrane</keyword>
<dbReference type="Proteomes" id="UP000092631">
    <property type="component" value="Chromosome"/>
</dbReference>
<keyword evidence="1" id="KW-1133">Transmembrane helix</keyword>
<protein>
    <submittedName>
        <fullName evidence="2">Uncharacterized protein</fullName>
    </submittedName>
</protein>
<evidence type="ECO:0000256" key="1">
    <source>
        <dbReference type="SAM" id="Phobius"/>
    </source>
</evidence>
<dbReference type="GeneID" id="82187867"/>
<evidence type="ECO:0000313" key="3">
    <source>
        <dbReference type="Proteomes" id="UP000092631"/>
    </source>
</evidence>
<accession>A0A1C7H0Y7</accession>
<dbReference type="AlphaFoldDB" id="A0A1C7H0Y7"/>
<dbReference type="KEGG" id="bcae:A4V03_12000"/>
<sequence>MNNKGIKNTDNYFERVKQRANRTNYRYYFFDYLYFKGEVWGKKIGRMSGFILLFWYWWWIVVLPGNFLLINSVPQWSSLHLGYLGAMFLLICVFILARYRKARVQALLNRYRRSKHISAVQAYFLFLLPFVLFFLETWLFDEWGWTDCVRWNK</sequence>
<feature type="transmembrane region" description="Helical" evidence="1">
    <location>
        <begin position="120"/>
        <end position="140"/>
    </location>
</feature>
<name>A0A1C7H0Y7_9BACE</name>
<keyword evidence="3" id="KW-1185">Reference proteome</keyword>
<feature type="transmembrane region" description="Helical" evidence="1">
    <location>
        <begin position="50"/>
        <end position="69"/>
    </location>
</feature>